<gene>
    <name evidence="2" type="ORF">DE4585_00341</name>
</gene>
<feature type="coiled-coil region" evidence="1">
    <location>
        <begin position="97"/>
        <end position="124"/>
    </location>
</feature>
<organism evidence="2 3">
    <name type="scientific">Mycobacteroides salmoniphilum</name>
    <dbReference type="NCBI Taxonomy" id="404941"/>
    <lineage>
        <taxon>Bacteria</taxon>
        <taxon>Bacillati</taxon>
        <taxon>Actinomycetota</taxon>
        <taxon>Actinomycetes</taxon>
        <taxon>Mycobacteriales</taxon>
        <taxon>Mycobacteriaceae</taxon>
        <taxon>Mycobacteroides</taxon>
    </lineage>
</organism>
<dbReference type="Proteomes" id="UP000295117">
    <property type="component" value="Unassembled WGS sequence"/>
</dbReference>
<comment type="caution">
    <text evidence="2">The sequence shown here is derived from an EMBL/GenBank/DDBJ whole genome shotgun (WGS) entry which is preliminary data.</text>
</comment>
<evidence type="ECO:0000313" key="2">
    <source>
        <dbReference type="EMBL" id="TDZ87349.1"/>
    </source>
</evidence>
<dbReference type="AlphaFoldDB" id="A0A4R8S789"/>
<reference evidence="2 3" key="1">
    <citation type="journal article" date="2019" name="Sci. Rep.">
        <title>Extended insight into the Mycobacterium chelonae-abscessus complex through whole genome sequencing of Mycobacterium salmoniphilum outbreak and Mycobacterium salmoniphilum-like strains.</title>
        <authorList>
            <person name="Behra P.R.K."/>
            <person name="Das S."/>
            <person name="Pettersson B.M.F."/>
            <person name="Shirreff L."/>
            <person name="DuCote T."/>
            <person name="Jacobsson K.G."/>
            <person name="Ennis D.G."/>
            <person name="Kirsebom L.A."/>
        </authorList>
    </citation>
    <scope>NUCLEOTIDE SEQUENCE [LARGE SCALE GENOMIC DNA]</scope>
    <source>
        <strain evidence="2 3">DE 4585</strain>
    </source>
</reference>
<sequence length="250" mass="28370">MIGNNLYAEPGDPQSLYPNAPHYVPSDPPWSVRMEPGNVRARDVQAEGTVFERAHAVFENVQKEFGKHLEATRKNEHLFSRDGFNQQIDLFQETPAAKAIDRAVEQVEARLVQATKEVEGIHRSLSPNGDVAAESRAVRFWHRSERLLDSSKNKFQAAQELVRSASDEELGTLLQELPIYLKSVGVTTEWLDYEIRQKAPEYGKAKDRLKRAEAAVLIVKSNADMTRKALRDRRPVSTVIKHSHTYDPDK</sequence>
<protein>
    <submittedName>
        <fullName evidence="2">Uncharacterized protein</fullName>
    </submittedName>
</protein>
<accession>A0A4R8S789</accession>
<dbReference type="EMBL" id="PECH01000001">
    <property type="protein sequence ID" value="TDZ87349.1"/>
    <property type="molecule type" value="Genomic_DNA"/>
</dbReference>
<proteinExistence type="predicted"/>
<evidence type="ECO:0000256" key="1">
    <source>
        <dbReference type="SAM" id="Coils"/>
    </source>
</evidence>
<keyword evidence="1" id="KW-0175">Coiled coil</keyword>
<name>A0A4R8S789_9MYCO</name>
<evidence type="ECO:0000313" key="3">
    <source>
        <dbReference type="Proteomes" id="UP000295117"/>
    </source>
</evidence>